<sequence>MGVALDGVPSRAQVPSDLPNPGTFSEQVMNEFVVFAAAPRHHPAGFRHLSPSGQIASRCGDGFPQAVLVSGDAPLDGLGEVLHRWNRSATCTANFGVEWRHA</sequence>
<evidence type="ECO:0000313" key="2">
    <source>
        <dbReference type="EMBL" id="OJF14628.1"/>
    </source>
</evidence>
<feature type="region of interest" description="Disordered" evidence="1">
    <location>
        <begin position="1"/>
        <end position="21"/>
    </location>
</feature>
<proteinExistence type="predicted"/>
<evidence type="ECO:0000313" key="3">
    <source>
        <dbReference type="Proteomes" id="UP000182486"/>
    </source>
</evidence>
<gene>
    <name evidence="2" type="ORF">BG844_08715</name>
</gene>
<comment type="caution">
    <text evidence="2">The sequence shown here is derived from an EMBL/GenBank/DDBJ whole genome shotgun (WGS) entry which is preliminary data.</text>
</comment>
<dbReference type="RefSeq" id="WP_071804371.1">
    <property type="nucleotide sequence ID" value="NZ_MEIA01000091.1"/>
</dbReference>
<protein>
    <submittedName>
        <fullName evidence="2">Uncharacterized protein</fullName>
    </submittedName>
</protein>
<dbReference type="EMBL" id="MEIA01000091">
    <property type="protein sequence ID" value="OJF14628.1"/>
    <property type="molecule type" value="Genomic_DNA"/>
</dbReference>
<reference evidence="2 3" key="1">
    <citation type="submission" date="2016-09" db="EMBL/GenBank/DDBJ databases">
        <title>Couchioplanes caeruleus draft genome sequence.</title>
        <authorList>
            <person name="Sheehan J."/>
            <person name="Caffrey P."/>
        </authorList>
    </citation>
    <scope>NUCLEOTIDE SEQUENCE [LARGE SCALE GENOMIC DNA]</scope>
    <source>
        <strain evidence="2 3">DSM 43634</strain>
    </source>
</reference>
<organism evidence="2 3">
    <name type="scientific">Couchioplanes caeruleus subsp. caeruleus</name>
    <dbReference type="NCBI Taxonomy" id="56427"/>
    <lineage>
        <taxon>Bacteria</taxon>
        <taxon>Bacillati</taxon>
        <taxon>Actinomycetota</taxon>
        <taxon>Actinomycetes</taxon>
        <taxon>Micromonosporales</taxon>
        <taxon>Micromonosporaceae</taxon>
        <taxon>Couchioplanes</taxon>
    </lineage>
</organism>
<evidence type="ECO:0000256" key="1">
    <source>
        <dbReference type="SAM" id="MobiDB-lite"/>
    </source>
</evidence>
<name>A0A1K0GTL7_9ACTN</name>
<accession>A0A1K0GTL7</accession>
<keyword evidence="3" id="KW-1185">Reference proteome</keyword>
<dbReference type="AlphaFoldDB" id="A0A1K0GTL7"/>
<dbReference type="Proteomes" id="UP000182486">
    <property type="component" value="Unassembled WGS sequence"/>
</dbReference>